<dbReference type="AlphaFoldDB" id="A0AAD1UD15"/>
<organism evidence="1 2">
    <name type="scientific">Euplotes crassus</name>
    <dbReference type="NCBI Taxonomy" id="5936"/>
    <lineage>
        <taxon>Eukaryota</taxon>
        <taxon>Sar</taxon>
        <taxon>Alveolata</taxon>
        <taxon>Ciliophora</taxon>
        <taxon>Intramacronucleata</taxon>
        <taxon>Spirotrichea</taxon>
        <taxon>Hypotrichia</taxon>
        <taxon>Euplotida</taxon>
        <taxon>Euplotidae</taxon>
        <taxon>Moneuplotes</taxon>
    </lineage>
</organism>
<dbReference type="Proteomes" id="UP001295684">
    <property type="component" value="Unassembled WGS sequence"/>
</dbReference>
<accession>A0AAD1UD15</accession>
<evidence type="ECO:0000313" key="1">
    <source>
        <dbReference type="EMBL" id="CAI2364376.1"/>
    </source>
</evidence>
<keyword evidence="2" id="KW-1185">Reference proteome</keyword>
<protein>
    <submittedName>
        <fullName evidence="1">Uncharacterized protein</fullName>
    </submittedName>
</protein>
<gene>
    <name evidence="1" type="ORF">ECRASSUSDP1_LOCUS5719</name>
</gene>
<comment type="caution">
    <text evidence="1">The sequence shown here is derived from an EMBL/GenBank/DDBJ whole genome shotgun (WGS) entry which is preliminary data.</text>
</comment>
<evidence type="ECO:0000313" key="2">
    <source>
        <dbReference type="Proteomes" id="UP001295684"/>
    </source>
</evidence>
<sequence>MFANYNSCSSVKGNDLDEPENILFYSREPNFKGKQNSYEFNADNLMHPQDLQSESDINWDEAYHSQDSSGSNSRSSFEASCEDLIYNAGGGDGEAQPAPSQKLSVLKKNSAREMKCKGLFEALADSMEILIEFYYKLTGILVSSFKEDLLNSFAELEAKDKNFKKIFKKKFNPKKTRKWEDKDAITKSIGSFIKKFPILLVDMEGYFPKRNHSNRSDNDFFVAYLKVFMLEFIPIFLVEKRKFEEGFDSLIPHSQEMMVKLFLEFIVIRYPSKRVEFILDYFYDNNYIDEQAKEDLLSQKEIKPCQNVRQFIKFSERNQCLRLLRRKSNSLFNNICLTEKQKGKIHELFLVSLD</sequence>
<name>A0AAD1UD15_EUPCR</name>
<dbReference type="EMBL" id="CAMPGE010005525">
    <property type="protein sequence ID" value="CAI2364376.1"/>
    <property type="molecule type" value="Genomic_DNA"/>
</dbReference>
<reference evidence="1" key="1">
    <citation type="submission" date="2023-07" db="EMBL/GenBank/DDBJ databases">
        <authorList>
            <consortium name="AG Swart"/>
            <person name="Singh M."/>
            <person name="Singh A."/>
            <person name="Seah K."/>
            <person name="Emmerich C."/>
        </authorList>
    </citation>
    <scope>NUCLEOTIDE SEQUENCE</scope>
    <source>
        <strain evidence="1">DP1</strain>
    </source>
</reference>
<proteinExistence type="predicted"/>